<dbReference type="AlphaFoldDB" id="A0ABD1KS07"/>
<reference evidence="12 13" key="1">
    <citation type="submission" date="2024-09" db="EMBL/GenBank/DDBJ databases">
        <title>A chromosome-level genome assembly of Gray's grenadier anchovy, Coilia grayii.</title>
        <authorList>
            <person name="Fu Z."/>
        </authorList>
    </citation>
    <scope>NUCLEOTIDE SEQUENCE [LARGE SCALE GENOMIC DNA]</scope>
    <source>
        <strain evidence="12">G4</strain>
        <tissue evidence="12">Muscle</tissue>
    </source>
</reference>
<evidence type="ECO:0000256" key="4">
    <source>
        <dbReference type="ARBA" id="ARBA00022475"/>
    </source>
</evidence>
<accession>A0ABD1KS07</accession>
<dbReference type="GO" id="GO:0015031">
    <property type="term" value="P:protein transport"/>
    <property type="evidence" value="ECO:0007669"/>
    <property type="project" value="UniProtKB-KW"/>
</dbReference>
<evidence type="ECO:0000256" key="10">
    <source>
        <dbReference type="SAM" id="Phobius"/>
    </source>
</evidence>
<keyword evidence="8 10" id="KW-1133">Transmembrane helix</keyword>
<comment type="caution">
    <text evidence="12">The sequence shown here is derived from an EMBL/GenBank/DDBJ whole genome shotgun (WGS) entry which is preliminary data.</text>
</comment>
<dbReference type="GO" id="GO:0005886">
    <property type="term" value="C:plasma membrane"/>
    <property type="evidence" value="ECO:0007669"/>
    <property type="project" value="UniProtKB-SubCell"/>
</dbReference>
<keyword evidence="13" id="KW-1185">Reference proteome</keyword>
<evidence type="ECO:0000256" key="3">
    <source>
        <dbReference type="ARBA" id="ARBA00022448"/>
    </source>
</evidence>
<keyword evidence="9 10" id="KW-0472">Membrane</keyword>
<dbReference type="PANTHER" id="PTHR14995">
    <property type="entry name" value="AMNIONLESS"/>
    <property type="match status" value="1"/>
</dbReference>
<feature type="transmembrane region" description="Helical" evidence="10">
    <location>
        <begin position="388"/>
        <end position="412"/>
    </location>
</feature>
<evidence type="ECO:0000256" key="5">
    <source>
        <dbReference type="ARBA" id="ARBA00022692"/>
    </source>
</evidence>
<evidence type="ECO:0000256" key="1">
    <source>
        <dbReference type="ARBA" id="ARBA00004251"/>
    </source>
</evidence>
<keyword evidence="6 11" id="KW-0732">Signal</keyword>
<keyword evidence="7" id="KW-0653">Protein transport</keyword>
<organism evidence="12 13">
    <name type="scientific">Coilia grayii</name>
    <name type="common">Gray's grenadier anchovy</name>
    <dbReference type="NCBI Taxonomy" id="363190"/>
    <lineage>
        <taxon>Eukaryota</taxon>
        <taxon>Metazoa</taxon>
        <taxon>Chordata</taxon>
        <taxon>Craniata</taxon>
        <taxon>Vertebrata</taxon>
        <taxon>Euteleostomi</taxon>
        <taxon>Actinopterygii</taxon>
        <taxon>Neopterygii</taxon>
        <taxon>Teleostei</taxon>
        <taxon>Clupei</taxon>
        <taxon>Clupeiformes</taxon>
        <taxon>Clupeoidei</taxon>
        <taxon>Engraulidae</taxon>
        <taxon>Coilinae</taxon>
        <taxon>Coilia</taxon>
    </lineage>
</organism>
<sequence length="495" mass="52698">MPTLASQSPHHCCLISLHSQPAKMLLRTAALVWLSLLSPASALYKQWIPDTNYGNATNWDKGSVPCGTDRVHFAAGRHVSVYVETVYSVLEMTLPVDGELILAPGAAFVSSNGQDPGCGAGVTATFKDSEGFRWFDPELWRAAATWDDLQASRYLFAVHEESVPCRQDDVVFRPASSFRVDVSSGQQSVPVKSITIQGQKFSSSSSFSEYLSSRSGKLQFHGSSSPVVTPSGCNDATGCECGNTADRQRICASVTCPHVACQKPLQPVGHCCDVCGAIVSLQFSGAFNLESYRQRLLHLVLNKPSYDSVRVGVSKVQEEQRLLGFIPRASESKIQVVLVEGDSGEHASWLVDAAAKDIIADARSNGGDLGIEDADMELSSGDAGGGEAGVVVGAVIGVLLVVVVLLGAGVFLHRRGTITLPSLPRMPSISSWRKSSGVGDLGGTLDHGFDNPMFDKPTLMPSEPGLYGDSANSISITQSGVHFVNPAYDETDFTA</sequence>
<name>A0ABD1KS07_9TELE</name>
<proteinExistence type="predicted"/>
<evidence type="ECO:0000313" key="12">
    <source>
        <dbReference type="EMBL" id="KAL2101944.1"/>
    </source>
</evidence>
<dbReference type="PANTHER" id="PTHR14995:SF2">
    <property type="entry name" value="PROTEIN AMNIONLESS"/>
    <property type="match status" value="1"/>
</dbReference>
<feature type="chain" id="PRO_5044817880" description="Protein amnionless" evidence="11">
    <location>
        <begin position="43"/>
        <end position="495"/>
    </location>
</feature>
<evidence type="ECO:0000256" key="6">
    <source>
        <dbReference type="ARBA" id="ARBA00022729"/>
    </source>
</evidence>
<evidence type="ECO:0000256" key="8">
    <source>
        <dbReference type="ARBA" id="ARBA00022989"/>
    </source>
</evidence>
<comment type="subcellular location">
    <subcellularLocation>
        <location evidence="1">Cell membrane</location>
        <topology evidence="1">Single-pass type I membrane protein</topology>
    </subcellularLocation>
</comment>
<evidence type="ECO:0000256" key="11">
    <source>
        <dbReference type="SAM" id="SignalP"/>
    </source>
</evidence>
<keyword evidence="5 10" id="KW-0812">Transmembrane</keyword>
<protein>
    <recommendedName>
        <fullName evidence="2">Protein amnionless</fullName>
    </recommendedName>
</protein>
<gene>
    <name evidence="12" type="ORF">ACEWY4_003705</name>
</gene>
<dbReference type="InterPro" id="IPR026112">
    <property type="entry name" value="AMN"/>
</dbReference>
<dbReference type="EMBL" id="JBHFQA010000003">
    <property type="protein sequence ID" value="KAL2101944.1"/>
    <property type="molecule type" value="Genomic_DNA"/>
</dbReference>
<evidence type="ECO:0000256" key="7">
    <source>
        <dbReference type="ARBA" id="ARBA00022927"/>
    </source>
</evidence>
<evidence type="ECO:0000256" key="9">
    <source>
        <dbReference type="ARBA" id="ARBA00023136"/>
    </source>
</evidence>
<evidence type="ECO:0000313" key="13">
    <source>
        <dbReference type="Proteomes" id="UP001591681"/>
    </source>
</evidence>
<keyword evidence="3" id="KW-0813">Transport</keyword>
<feature type="signal peptide" evidence="11">
    <location>
        <begin position="1"/>
        <end position="42"/>
    </location>
</feature>
<dbReference type="Proteomes" id="UP001591681">
    <property type="component" value="Unassembled WGS sequence"/>
</dbReference>
<keyword evidence="4" id="KW-1003">Cell membrane</keyword>
<evidence type="ECO:0000256" key="2">
    <source>
        <dbReference type="ARBA" id="ARBA00021200"/>
    </source>
</evidence>
<dbReference type="Pfam" id="PF14828">
    <property type="entry name" value="Amnionless"/>
    <property type="match status" value="1"/>
</dbReference>